<protein>
    <recommendedName>
        <fullName evidence="13">OCEL domain-containing protein</fullName>
    </recommendedName>
</protein>
<evidence type="ECO:0000256" key="1">
    <source>
        <dbReference type="ARBA" id="ARBA00004123"/>
    </source>
</evidence>
<keyword evidence="5" id="KW-0862">Zinc</keyword>
<feature type="coiled-coil region" evidence="8">
    <location>
        <begin position="231"/>
        <end position="258"/>
    </location>
</feature>
<dbReference type="GO" id="GO:0005634">
    <property type="term" value="C:nucleus"/>
    <property type="evidence" value="ECO:0007669"/>
    <property type="project" value="UniProtKB-SubCell"/>
</dbReference>
<dbReference type="GO" id="GO:0003677">
    <property type="term" value="F:DNA binding"/>
    <property type="evidence" value="ECO:0007669"/>
    <property type="project" value="UniProtKB-KW"/>
</dbReference>
<feature type="compositionally biased region" description="Polar residues" evidence="9">
    <location>
        <begin position="61"/>
        <end position="89"/>
    </location>
</feature>
<feature type="compositionally biased region" description="Polar residues" evidence="9">
    <location>
        <begin position="25"/>
        <end position="45"/>
    </location>
</feature>
<organism evidence="11 12">
    <name type="scientific">Batrachochytrium dendrobatidis (strain JAM81 / FGSC 10211)</name>
    <name type="common">Frog chytrid fungus</name>
    <dbReference type="NCBI Taxonomy" id="684364"/>
    <lineage>
        <taxon>Eukaryota</taxon>
        <taxon>Fungi</taxon>
        <taxon>Fungi incertae sedis</taxon>
        <taxon>Chytridiomycota</taxon>
        <taxon>Chytridiomycota incertae sedis</taxon>
        <taxon>Chytridiomycetes</taxon>
        <taxon>Rhizophydiales</taxon>
        <taxon>Rhizophydiales incertae sedis</taxon>
        <taxon>Batrachochytrium</taxon>
    </lineage>
</organism>
<dbReference type="PANTHER" id="PTHR24391:SF18">
    <property type="entry name" value="EG:115C2.6 PROTEIN"/>
    <property type="match status" value="1"/>
</dbReference>
<evidence type="ECO:0000256" key="7">
    <source>
        <dbReference type="ARBA" id="ARBA00023242"/>
    </source>
</evidence>
<evidence type="ECO:0000256" key="10">
    <source>
        <dbReference type="SAM" id="SignalP"/>
    </source>
</evidence>
<feature type="signal peptide" evidence="10">
    <location>
        <begin position="1"/>
        <end position="18"/>
    </location>
</feature>
<dbReference type="GeneID" id="18244631"/>
<keyword evidence="3" id="KW-0677">Repeat</keyword>
<evidence type="ECO:0000256" key="3">
    <source>
        <dbReference type="ARBA" id="ARBA00022737"/>
    </source>
</evidence>
<evidence type="ECO:0000256" key="2">
    <source>
        <dbReference type="ARBA" id="ARBA00022723"/>
    </source>
</evidence>
<sequence>MKLIDILFVLTAAATANAILIPANNDGSPKASVTSSQMSGPTNEPNPEISDEDWQDIMGIINSSTSNQDQQQPIDVAVPSTSSQDQQQPIDVAVPSTSKRGRKQQSMDQSGPSTSKRGRKQQPTDVASSSSSKRVRKRPMGEPSPSTSDQNQQQPIDKDESVNPVPNQMTRLSEKDQMDFDHMRIVFKLSRKIAKEKRREYYEYSDLELEHQLALEMGKELPDSKYDPDAKKKAREDYKKASRKVYNFRRELKKLMKKYGLEFDEPSSDLD</sequence>
<dbReference type="EMBL" id="GL882895">
    <property type="protein sequence ID" value="EGF76742.1"/>
    <property type="molecule type" value="Genomic_DNA"/>
</dbReference>
<feature type="chain" id="PRO_5003315097" description="OCEL domain-containing protein" evidence="10">
    <location>
        <begin position="19"/>
        <end position="271"/>
    </location>
</feature>
<dbReference type="AlphaFoldDB" id="F4PD81"/>
<keyword evidence="12" id="KW-1185">Reference proteome</keyword>
<proteinExistence type="predicted"/>
<evidence type="ECO:0008006" key="13">
    <source>
        <dbReference type="Google" id="ProtNLM"/>
    </source>
</evidence>
<accession>F4PD81</accession>
<keyword evidence="7" id="KW-0539">Nucleus</keyword>
<dbReference type="InterPro" id="IPR051574">
    <property type="entry name" value="ZnF_E-box_Homeobox"/>
</dbReference>
<dbReference type="RefSeq" id="XP_006682705.1">
    <property type="nucleotide sequence ID" value="XM_006682642.1"/>
</dbReference>
<name>F4PD81_BATDJ</name>
<keyword evidence="4" id="KW-0863">Zinc-finger</keyword>
<keyword evidence="10" id="KW-0732">Signal</keyword>
<comment type="subcellular location">
    <subcellularLocation>
        <location evidence="1">Nucleus</location>
    </subcellularLocation>
</comment>
<evidence type="ECO:0000256" key="5">
    <source>
        <dbReference type="ARBA" id="ARBA00022833"/>
    </source>
</evidence>
<dbReference type="HOGENOM" id="CLU_056025_0_1_1"/>
<evidence type="ECO:0000256" key="6">
    <source>
        <dbReference type="ARBA" id="ARBA00023125"/>
    </source>
</evidence>
<keyword evidence="8" id="KW-0175">Coiled coil</keyword>
<keyword evidence="6" id="KW-0238">DNA-binding</keyword>
<feature type="compositionally biased region" description="Polar residues" evidence="9">
    <location>
        <begin position="104"/>
        <end position="127"/>
    </location>
</feature>
<dbReference type="InParanoid" id="F4PD81"/>
<feature type="region of interest" description="Disordered" evidence="9">
    <location>
        <begin position="22"/>
        <end position="179"/>
    </location>
</feature>
<evidence type="ECO:0000313" key="12">
    <source>
        <dbReference type="Proteomes" id="UP000007241"/>
    </source>
</evidence>
<dbReference type="GO" id="GO:0008270">
    <property type="term" value="F:zinc ion binding"/>
    <property type="evidence" value="ECO:0007669"/>
    <property type="project" value="UniProtKB-KW"/>
</dbReference>
<dbReference type="PANTHER" id="PTHR24391">
    <property type="entry name" value="HISTONE H4 TRANSCRIPTION FACTOR-RELATED"/>
    <property type="match status" value="1"/>
</dbReference>
<evidence type="ECO:0000256" key="8">
    <source>
        <dbReference type="SAM" id="Coils"/>
    </source>
</evidence>
<keyword evidence="2" id="KW-0479">Metal-binding</keyword>
<dbReference type="GO" id="GO:0006355">
    <property type="term" value="P:regulation of DNA-templated transcription"/>
    <property type="evidence" value="ECO:0007669"/>
    <property type="project" value="UniProtKB-ARBA"/>
</dbReference>
<feature type="compositionally biased region" description="Polar residues" evidence="9">
    <location>
        <begin position="144"/>
        <end position="155"/>
    </location>
</feature>
<evidence type="ECO:0000313" key="11">
    <source>
        <dbReference type="EMBL" id="EGF76742.1"/>
    </source>
</evidence>
<gene>
    <name evidence="11" type="ORF">BATDEDRAFT_92434</name>
</gene>
<evidence type="ECO:0000256" key="4">
    <source>
        <dbReference type="ARBA" id="ARBA00022771"/>
    </source>
</evidence>
<reference evidence="11 12" key="1">
    <citation type="submission" date="2009-12" db="EMBL/GenBank/DDBJ databases">
        <title>The draft genome of Batrachochytrium dendrobatidis.</title>
        <authorList>
            <consortium name="US DOE Joint Genome Institute (JGI-PGF)"/>
            <person name="Kuo A."/>
            <person name="Salamov A."/>
            <person name="Schmutz J."/>
            <person name="Lucas S."/>
            <person name="Pitluck S."/>
            <person name="Rosenblum E."/>
            <person name="Stajich J."/>
            <person name="Eisen M."/>
            <person name="Grigoriev I.V."/>
        </authorList>
    </citation>
    <scope>NUCLEOTIDE SEQUENCE [LARGE SCALE GENOMIC DNA]</scope>
    <source>
        <strain evidence="12">JAM81 / FGSC 10211</strain>
    </source>
</reference>
<evidence type="ECO:0000256" key="9">
    <source>
        <dbReference type="SAM" id="MobiDB-lite"/>
    </source>
</evidence>
<dbReference type="Proteomes" id="UP000007241">
    <property type="component" value="Unassembled WGS sequence"/>
</dbReference>